<proteinExistence type="predicted"/>
<comment type="caution">
    <text evidence="2">The sequence shown here is derived from an EMBL/GenBank/DDBJ whole genome shotgun (WGS) entry which is preliminary data.</text>
</comment>
<organism evidence="2 3">
    <name type="scientific">Nitratireductor basaltis</name>
    <dbReference type="NCBI Taxonomy" id="472175"/>
    <lineage>
        <taxon>Bacteria</taxon>
        <taxon>Pseudomonadati</taxon>
        <taxon>Pseudomonadota</taxon>
        <taxon>Alphaproteobacteria</taxon>
        <taxon>Hyphomicrobiales</taxon>
        <taxon>Phyllobacteriaceae</taxon>
        <taxon>Nitratireductor</taxon>
    </lineage>
</organism>
<keyword evidence="1" id="KW-0472">Membrane</keyword>
<keyword evidence="1" id="KW-1133">Transmembrane helix</keyword>
<dbReference type="Pfam" id="PF10011">
    <property type="entry name" value="DUF2254"/>
    <property type="match status" value="1"/>
</dbReference>
<dbReference type="PATRIC" id="fig|472175.3.peg.2162"/>
<keyword evidence="1" id="KW-0812">Transmembrane</keyword>
<feature type="transmembrane region" description="Helical" evidence="1">
    <location>
        <begin position="12"/>
        <end position="40"/>
    </location>
</feature>
<accession>A0A084UDU2</accession>
<dbReference type="eggNOG" id="COG4325">
    <property type="taxonomic scope" value="Bacteria"/>
</dbReference>
<protein>
    <recommendedName>
        <fullName evidence="4">DUF2254 domain-containing protein</fullName>
    </recommendedName>
</protein>
<dbReference type="EMBL" id="JMQM01000001">
    <property type="protein sequence ID" value="KFB11128.1"/>
    <property type="molecule type" value="Genomic_DNA"/>
</dbReference>
<evidence type="ECO:0008006" key="4">
    <source>
        <dbReference type="Google" id="ProtNLM"/>
    </source>
</evidence>
<dbReference type="InterPro" id="IPR018723">
    <property type="entry name" value="DUF2254_membrane"/>
</dbReference>
<dbReference type="STRING" id="472175.EL18_02172"/>
<name>A0A084UDU2_9HYPH</name>
<evidence type="ECO:0000313" key="3">
    <source>
        <dbReference type="Proteomes" id="UP000053675"/>
    </source>
</evidence>
<sequence length="431" mass="47175">MGTFWVLFNRVVRALWFLPAIFSVAALVVVSAAILVSSWFPFDVDTEKLPFTISADAVESILTIVASSMLAVAVFALSTLVALLNNVSQNATPRAVPLIVADRAAQTAISIFIGAFLFSVVGIIGLSAGIYSELGRIILFSSSIFVVLVVVWALLRWISEISRIGRIEETVERAENATWSALKRMGRAGQFGCKARRSIPAQATPLNCSEIGYLQHFDPVALQKVAEMKDLHIHLPIRPGSYVDHQTPLAWVEGDADEECMDELRSAFLVGSRRTFEYDPGFGLIVLSEIAQRALSPSLNDPKTAIHVATVQTRLLADWESRWEALAEADQHDRVSLVPVDDAEMLRAAFDGLVTDGVESREVVNVILRSLHTIQKIAPQRLAGPARQLAGEVLERCYDTLAHELDIEAVRETAIAYGFEQAQDAGSNATH</sequence>
<dbReference type="AlphaFoldDB" id="A0A084UDU2"/>
<dbReference type="Proteomes" id="UP000053675">
    <property type="component" value="Unassembled WGS sequence"/>
</dbReference>
<dbReference type="RefSeq" id="WP_081871155.1">
    <property type="nucleotide sequence ID" value="NZ_JMQM01000001.1"/>
</dbReference>
<evidence type="ECO:0000256" key="1">
    <source>
        <dbReference type="SAM" id="Phobius"/>
    </source>
</evidence>
<feature type="transmembrane region" description="Helical" evidence="1">
    <location>
        <begin position="60"/>
        <end position="87"/>
    </location>
</feature>
<reference evidence="2 3" key="1">
    <citation type="submission" date="2014-05" db="EMBL/GenBank/DDBJ databases">
        <title>Draft Genome Sequence of Nitratireductor basaltis Strain UMTGB225, A Marine Bacterium Isolated from Green Barrel Tunicate.</title>
        <authorList>
            <person name="Gan H.Y."/>
        </authorList>
    </citation>
    <scope>NUCLEOTIDE SEQUENCE [LARGE SCALE GENOMIC DNA]</scope>
    <source>
        <strain evidence="2 3">UMTGB225</strain>
    </source>
</reference>
<evidence type="ECO:0000313" key="2">
    <source>
        <dbReference type="EMBL" id="KFB11128.1"/>
    </source>
</evidence>
<feature type="transmembrane region" description="Helical" evidence="1">
    <location>
        <begin position="137"/>
        <end position="158"/>
    </location>
</feature>
<dbReference type="OrthoDB" id="2955631at2"/>
<feature type="transmembrane region" description="Helical" evidence="1">
    <location>
        <begin position="108"/>
        <end position="131"/>
    </location>
</feature>
<keyword evidence="3" id="KW-1185">Reference proteome</keyword>
<gene>
    <name evidence="2" type="ORF">EL18_02172</name>
</gene>